<dbReference type="Gene3D" id="2.40.50.140">
    <property type="entry name" value="Nucleic acid-binding proteins"/>
    <property type="match status" value="1"/>
</dbReference>
<dbReference type="EMBL" id="LXQA010141361">
    <property type="protein sequence ID" value="MCI24420.1"/>
    <property type="molecule type" value="Genomic_DNA"/>
</dbReference>
<comment type="caution">
    <text evidence="2">The sequence shown here is derived from an EMBL/GenBank/DDBJ whole genome shotgun (WGS) entry which is preliminary data.</text>
</comment>
<feature type="domain" description="Replication factor A C-terminal" evidence="1">
    <location>
        <begin position="15"/>
        <end position="91"/>
    </location>
</feature>
<name>A0A392QL49_9FABA</name>
<accession>A0A392QL49</accession>
<evidence type="ECO:0000259" key="1">
    <source>
        <dbReference type="Pfam" id="PF08646"/>
    </source>
</evidence>
<dbReference type="InterPro" id="IPR013955">
    <property type="entry name" value="Rep_factor-A_C"/>
</dbReference>
<protein>
    <submittedName>
        <fullName evidence="2">Replication factor-a protein 1 (Rpa1) family protein</fullName>
    </submittedName>
</protein>
<proteinExistence type="predicted"/>
<dbReference type="Proteomes" id="UP000265520">
    <property type="component" value="Unassembled WGS sequence"/>
</dbReference>
<sequence>ETFCVTVVTTSHLKVSNQGWYFLGCHECPRKVEAKGGQYECIKKHKTDNPLIKYKVDVEVFDGDETAKFVFWDNPLDDLLGMTAATLLEKMKERGLGDP</sequence>
<dbReference type="AlphaFoldDB" id="A0A392QL49"/>
<organism evidence="2 3">
    <name type="scientific">Trifolium medium</name>
    <dbReference type="NCBI Taxonomy" id="97028"/>
    <lineage>
        <taxon>Eukaryota</taxon>
        <taxon>Viridiplantae</taxon>
        <taxon>Streptophyta</taxon>
        <taxon>Embryophyta</taxon>
        <taxon>Tracheophyta</taxon>
        <taxon>Spermatophyta</taxon>
        <taxon>Magnoliopsida</taxon>
        <taxon>eudicotyledons</taxon>
        <taxon>Gunneridae</taxon>
        <taxon>Pentapetalae</taxon>
        <taxon>rosids</taxon>
        <taxon>fabids</taxon>
        <taxon>Fabales</taxon>
        <taxon>Fabaceae</taxon>
        <taxon>Papilionoideae</taxon>
        <taxon>50 kb inversion clade</taxon>
        <taxon>NPAAA clade</taxon>
        <taxon>Hologalegina</taxon>
        <taxon>IRL clade</taxon>
        <taxon>Trifolieae</taxon>
        <taxon>Trifolium</taxon>
    </lineage>
</organism>
<keyword evidence="3" id="KW-1185">Reference proteome</keyword>
<evidence type="ECO:0000313" key="2">
    <source>
        <dbReference type="EMBL" id="MCI24420.1"/>
    </source>
</evidence>
<reference evidence="2 3" key="1">
    <citation type="journal article" date="2018" name="Front. Plant Sci.">
        <title>Red Clover (Trifolium pratense) and Zigzag Clover (T. medium) - A Picture of Genomic Similarities and Differences.</title>
        <authorList>
            <person name="Dluhosova J."/>
            <person name="Istvanek J."/>
            <person name="Nedelnik J."/>
            <person name="Repkova J."/>
        </authorList>
    </citation>
    <scope>NUCLEOTIDE SEQUENCE [LARGE SCALE GENOMIC DNA]</scope>
    <source>
        <strain evidence="3">cv. 10/8</strain>
        <tissue evidence="2">Leaf</tissue>
    </source>
</reference>
<dbReference type="SUPFAM" id="SSF50249">
    <property type="entry name" value="Nucleic acid-binding proteins"/>
    <property type="match status" value="1"/>
</dbReference>
<evidence type="ECO:0000313" key="3">
    <source>
        <dbReference type="Proteomes" id="UP000265520"/>
    </source>
</evidence>
<feature type="non-terminal residue" evidence="2">
    <location>
        <position position="1"/>
    </location>
</feature>
<dbReference type="Pfam" id="PF08646">
    <property type="entry name" value="Rep_fac-A_C"/>
    <property type="match status" value="1"/>
</dbReference>
<feature type="non-terminal residue" evidence="2">
    <location>
        <position position="99"/>
    </location>
</feature>
<dbReference type="InterPro" id="IPR012340">
    <property type="entry name" value="NA-bd_OB-fold"/>
</dbReference>